<proteinExistence type="inferred from homology"/>
<keyword evidence="10" id="KW-1185">Reference proteome</keyword>
<dbReference type="Proteomes" id="UP000582016">
    <property type="component" value="Unassembled WGS sequence"/>
</dbReference>
<dbReference type="InterPro" id="IPR036851">
    <property type="entry name" value="Chloroperoxidase-like_sf"/>
</dbReference>
<comment type="similarity">
    <text evidence="7">Belongs to the chloroperoxidase family.</text>
</comment>
<evidence type="ECO:0000313" key="10">
    <source>
        <dbReference type="Proteomes" id="UP000582016"/>
    </source>
</evidence>
<dbReference type="Gene3D" id="1.10.489.10">
    <property type="entry name" value="Chloroperoxidase-like"/>
    <property type="match status" value="1"/>
</dbReference>
<dbReference type="EMBL" id="JAAOAQ010000258">
    <property type="protein sequence ID" value="KAF5559409.1"/>
    <property type="molecule type" value="Genomic_DNA"/>
</dbReference>
<reference evidence="9 10" key="1">
    <citation type="submission" date="2020-05" db="EMBL/GenBank/DDBJ databases">
        <title>Identification and distribution of gene clusters putatively required for synthesis of sphingolipid metabolism inhibitors in phylogenetically diverse species of the filamentous fungus Fusarium.</title>
        <authorList>
            <person name="Kim H.-S."/>
            <person name="Busman M."/>
            <person name="Brown D.W."/>
            <person name="Divon H."/>
            <person name="Uhlig S."/>
            <person name="Proctor R.H."/>
        </authorList>
    </citation>
    <scope>NUCLEOTIDE SEQUENCE [LARGE SCALE GENOMIC DNA]</scope>
    <source>
        <strain evidence="9 10">NRRL 13617</strain>
    </source>
</reference>
<dbReference type="PROSITE" id="PS51405">
    <property type="entry name" value="HEME_HALOPEROXIDASE"/>
    <property type="match status" value="1"/>
</dbReference>
<keyword evidence="4" id="KW-0479">Metal-binding</keyword>
<accession>A0A8H5JPP8</accession>
<dbReference type="Pfam" id="PF01328">
    <property type="entry name" value="Peroxidase_2"/>
    <property type="match status" value="1"/>
</dbReference>
<evidence type="ECO:0000256" key="6">
    <source>
        <dbReference type="ARBA" id="ARBA00023004"/>
    </source>
</evidence>
<dbReference type="InterPro" id="IPR000028">
    <property type="entry name" value="Chloroperoxidase"/>
</dbReference>
<evidence type="ECO:0000256" key="3">
    <source>
        <dbReference type="ARBA" id="ARBA00022617"/>
    </source>
</evidence>
<evidence type="ECO:0000256" key="7">
    <source>
        <dbReference type="ARBA" id="ARBA00025795"/>
    </source>
</evidence>
<feature type="domain" description="Heme haloperoxidase family profile" evidence="8">
    <location>
        <begin position="178"/>
        <end position="382"/>
    </location>
</feature>
<organism evidence="9 10">
    <name type="scientific">Fusarium phyllophilum</name>
    <dbReference type="NCBI Taxonomy" id="47803"/>
    <lineage>
        <taxon>Eukaryota</taxon>
        <taxon>Fungi</taxon>
        <taxon>Dikarya</taxon>
        <taxon>Ascomycota</taxon>
        <taxon>Pezizomycotina</taxon>
        <taxon>Sordariomycetes</taxon>
        <taxon>Hypocreomycetidae</taxon>
        <taxon>Hypocreales</taxon>
        <taxon>Nectriaceae</taxon>
        <taxon>Fusarium</taxon>
        <taxon>Fusarium fujikuroi species complex</taxon>
    </lineage>
</organism>
<comment type="caution">
    <text evidence="9">The sequence shown here is derived from an EMBL/GenBank/DDBJ whole genome shotgun (WGS) entry which is preliminary data.</text>
</comment>
<sequence>MALKILSHLCQTGAVEAMRAVSSGIPLGANHAIGHQLGLSNVGHGGASSALLPADCKFNARESASNDRQERTVDTLLEQETVKSLLFEKKVSEGEFDHGDIFDLIIRELGIPRTLKNIGVTSEQFPGLAANSLNDIWIKTNAYPITRTEEVMDILEAVAGNRSFNGWKRILMITLPCASNEWRAPTASDRRSPCPMVNAVANHGYLPRDGLHISLQDLIVAFTDAINLDPAATTLVGQKALATGNNGTFNLDDLNKHGVIEHDGSLSRADIFFGDNHSFNETIWESTASHFTEETISIATAAKARKERLKAAEAANPEFSLPADLQQFSFIETALYLSVFGNLNDGNAKTEWVKTLFQEERLPVEEGFKRSDDVITAAGILGLVAKVAVASI</sequence>
<name>A0A8H5JPP8_9HYPO</name>
<dbReference type="GO" id="GO:0004601">
    <property type="term" value="F:peroxidase activity"/>
    <property type="evidence" value="ECO:0007669"/>
    <property type="project" value="UniProtKB-KW"/>
</dbReference>
<dbReference type="InterPro" id="IPR056798">
    <property type="entry name" value="ADH_Fe_C"/>
</dbReference>
<evidence type="ECO:0000313" key="9">
    <source>
        <dbReference type="EMBL" id="KAF5559409.1"/>
    </source>
</evidence>
<keyword evidence="6" id="KW-0408">Iron</keyword>
<evidence type="ECO:0000256" key="1">
    <source>
        <dbReference type="ARBA" id="ARBA00001970"/>
    </source>
</evidence>
<gene>
    <name evidence="9" type="ORF">FPHYL_7097</name>
</gene>
<keyword evidence="3" id="KW-0349">Heme</keyword>
<dbReference type="SUPFAM" id="SSF47571">
    <property type="entry name" value="Cloroperoxidase"/>
    <property type="match status" value="1"/>
</dbReference>
<keyword evidence="2 9" id="KW-0575">Peroxidase</keyword>
<evidence type="ECO:0000256" key="4">
    <source>
        <dbReference type="ARBA" id="ARBA00022723"/>
    </source>
</evidence>
<evidence type="ECO:0000259" key="8">
    <source>
        <dbReference type="PROSITE" id="PS51405"/>
    </source>
</evidence>
<dbReference type="PANTHER" id="PTHR33577">
    <property type="entry name" value="STERIGMATOCYSTIN BIOSYNTHESIS PEROXIDASE STCC-RELATED"/>
    <property type="match status" value="1"/>
</dbReference>
<protein>
    <submittedName>
        <fullName evidence="9">Chloroperoxidase</fullName>
    </submittedName>
</protein>
<evidence type="ECO:0000256" key="5">
    <source>
        <dbReference type="ARBA" id="ARBA00023002"/>
    </source>
</evidence>
<dbReference type="SUPFAM" id="SSF56796">
    <property type="entry name" value="Dehydroquinate synthase-like"/>
    <property type="match status" value="1"/>
</dbReference>
<evidence type="ECO:0000256" key="2">
    <source>
        <dbReference type="ARBA" id="ARBA00022559"/>
    </source>
</evidence>
<keyword evidence="5" id="KW-0560">Oxidoreductase</keyword>
<dbReference type="Gene3D" id="1.20.1090.10">
    <property type="entry name" value="Dehydroquinate synthase-like - alpha domain"/>
    <property type="match status" value="1"/>
</dbReference>
<dbReference type="Pfam" id="PF25137">
    <property type="entry name" value="ADH_Fe_C"/>
    <property type="match status" value="1"/>
</dbReference>
<comment type="cofactor">
    <cofactor evidence="1">
        <name>heme b</name>
        <dbReference type="ChEBI" id="CHEBI:60344"/>
    </cofactor>
</comment>
<dbReference type="AlphaFoldDB" id="A0A8H5JPP8"/>
<dbReference type="PANTHER" id="PTHR33577:SF19">
    <property type="entry name" value="HEME HALOPEROXIDASE FAMILY PROFILE DOMAIN-CONTAINING PROTEIN-RELATED"/>
    <property type="match status" value="1"/>
</dbReference>
<dbReference type="GO" id="GO:0046872">
    <property type="term" value="F:metal ion binding"/>
    <property type="evidence" value="ECO:0007669"/>
    <property type="project" value="UniProtKB-KW"/>
</dbReference>
<dbReference type="OrthoDB" id="407298at2759"/>